<evidence type="ECO:0000313" key="5">
    <source>
        <dbReference type="Proteomes" id="UP000232323"/>
    </source>
</evidence>
<comment type="similarity">
    <text evidence="1">Belongs to the UPF0677 family.</text>
</comment>
<accession>A0A250WYC8</accession>
<dbReference type="InterPro" id="IPR007213">
    <property type="entry name" value="Ppm1/Ppm2/Tcmp"/>
</dbReference>
<dbReference type="GO" id="GO:0032259">
    <property type="term" value="P:methylation"/>
    <property type="evidence" value="ECO:0007669"/>
    <property type="project" value="UniProtKB-KW"/>
</dbReference>
<dbReference type="EMBL" id="BEGY01000014">
    <property type="protein sequence ID" value="GAX75847.1"/>
    <property type="molecule type" value="Genomic_DNA"/>
</dbReference>
<keyword evidence="3" id="KW-0808">Transferase</keyword>
<evidence type="ECO:0000313" key="4">
    <source>
        <dbReference type="EMBL" id="GAX75847.1"/>
    </source>
</evidence>
<dbReference type="GO" id="GO:0008168">
    <property type="term" value="F:methyltransferase activity"/>
    <property type="evidence" value="ECO:0007669"/>
    <property type="project" value="UniProtKB-KW"/>
</dbReference>
<dbReference type="Pfam" id="PF04072">
    <property type="entry name" value="LCM"/>
    <property type="match status" value="1"/>
</dbReference>
<reference evidence="4 5" key="1">
    <citation type="submission" date="2017-08" db="EMBL/GenBank/DDBJ databases">
        <title>Acidophilic green algal genome provides insights into adaptation to an acidic environment.</title>
        <authorList>
            <person name="Hirooka S."/>
            <person name="Hirose Y."/>
            <person name="Kanesaki Y."/>
            <person name="Higuchi S."/>
            <person name="Fujiwara T."/>
            <person name="Onuma R."/>
            <person name="Era A."/>
            <person name="Ohbayashi R."/>
            <person name="Uzuka A."/>
            <person name="Nozaki H."/>
            <person name="Yoshikawa H."/>
            <person name="Miyagishima S.Y."/>
        </authorList>
    </citation>
    <scope>NUCLEOTIDE SEQUENCE [LARGE SCALE GENOMIC DNA]</scope>
    <source>
        <strain evidence="4 5">NIES-2499</strain>
    </source>
</reference>
<sequence length="170" mass="19047">MFRTLNQDLEVPNANEDYEAAKIRDELMPFRGWCIRHLPWIKHQMKAMFEHPTMGAPGCVNFIDARTKWFDCAVNNATCARGITQVVIVAAGYDTRAYRLAQPGVTFFEVDLPSASEKKKKLVNKLKLVTSAGRSPVYIAADLSKVDLTTALRNTSFDPSKPALFTIEGH</sequence>
<keyword evidence="5" id="KW-1185">Reference proteome</keyword>
<evidence type="ECO:0000256" key="1">
    <source>
        <dbReference type="ARBA" id="ARBA00008138"/>
    </source>
</evidence>
<keyword evidence="2" id="KW-0489">Methyltransferase</keyword>
<name>A0A250WYC8_9CHLO</name>
<dbReference type="SUPFAM" id="SSF53335">
    <property type="entry name" value="S-adenosyl-L-methionine-dependent methyltransferases"/>
    <property type="match status" value="1"/>
</dbReference>
<dbReference type="OrthoDB" id="203237at2759"/>
<evidence type="ECO:0000256" key="3">
    <source>
        <dbReference type="ARBA" id="ARBA00022679"/>
    </source>
</evidence>
<gene>
    <name evidence="4" type="ORF">CEUSTIGMA_g3290.t1</name>
</gene>
<dbReference type="AlphaFoldDB" id="A0A250WYC8"/>
<organism evidence="4 5">
    <name type="scientific">Chlamydomonas eustigma</name>
    <dbReference type="NCBI Taxonomy" id="1157962"/>
    <lineage>
        <taxon>Eukaryota</taxon>
        <taxon>Viridiplantae</taxon>
        <taxon>Chlorophyta</taxon>
        <taxon>core chlorophytes</taxon>
        <taxon>Chlorophyceae</taxon>
        <taxon>CS clade</taxon>
        <taxon>Chlamydomonadales</taxon>
        <taxon>Chlamydomonadaceae</taxon>
        <taxon>Chlamydomonas</taxon>
    </lineage>
</organism>
<dbReference type="NCBIfam" id="TIGR00027">
    <property type="entry name" value="mthyl_TIGR00027"/>
    <property type="match status" value="1"/>
</dbReference>
<dbReference type="PANTHER" id="PTHR43619">
    <property type="entry name" value="S-ADENOSYL-L-METHIONINE-DEPENDENT METHYLTRANSFERASE YKTD-RELATED"/>
    <property type="match status" value="1"/>
</dbReference>
<protein>
    <recommendedName>
        <fullName evidence="6">S-adenosyl-L-methionine-dependent methyltransferase</fullName>
    </recommendedName>
</protein>
<evidence type="ECO:0008006" key="6">
    <source>
        <dbReference type="Google" id="ProtNLM"/>
    </source>
</evidence>
<proteinExistence type="inferred from homology"/>
<dbReference type="STRING" id="1157962.A0A250WYC8"/>
<dbReference type="InterPro" id="IPR029063">
    <property type="entry name" value="SAM-dependent_MTases_sf"/>
</dbReference>
<comment type="caution">
    <text evidence="4">The sequence shown here is derived from an EMBL/GenBank/DDBJ whole genome shotgun (WGS) entry which is preliminary data.</text>
</comment>
<dbReference type="InterPro" id="IPR011610">
    <property type="entry name" value="SAM_mthyl_Trfase_ML2640-like"/>
</dbReference>
<dbReference type="PANTHER" id="PTHR43619:SF2">
    <property type="entry name" value="S-ADENOSYL-L-METHIONINE-DEPENDENT METHYLTRANSFERASES SUPERFAMILY PROTEIN"/>
    <property type="match status" value="1"/>
</dbReference>
<dbReference type="Proteomes" id="UP000232323">
    <property type="component" value="Unassembled WGS sequence"/>
</dbReference>
<evidence type="ECO:0000256" key="2">
    <source>
        <dbReference type="ARBA" id="ARBA00022603"/>
    </source>
</evidence>
<dbReference type="Gene3D" id="3.40.50.150">
    <property type="entry name" value="Vaccinia Virus protein VP39"/>
    <property type="match status" value="1"/>
</dbReference>